<keyword evidence="1" id="KW-0732">Signal</keyword>
<evidence type="ECO:0000256" key="2">
    <source>
        <dbReference type="SAM" id="Phobius"/>
    </source>
</evidence>
<accession>A0A2S0RDD5</accession>
<dbReference type="InterPro" id="IPR016047">
    <property type="entry name" value="M23ase_b-sheet_dom"/>
</dbReference>
<feature type="transmembrane region" description="Helical" evidence="2">
    <location>
        <begin position="42"/>
        <end position="62"/>
    </location>
</feature>
<dbReference type="EMBL" id="CP028811">
    <property type="protein sequence ID" value="AWA29268.1"/>
    <property type="molecule type" value="Genomic_DNA"/>
</dbReference>
<dbReference type="KEGG" id="fmg:HYN48_03725"/>
<reference evidence="4 5" key="1">
    <citation type="submission" date="2018-04" db="EMBL/GenBank/DDBJ databases">
        <title>Genome sequencing of Flavobacterium sp. HYN0048.</title>
        <authorList>
            <person name="Yi H."/>
            <person name="Baek C."/>
        </authorList>
    </citation>
    <scope>NUCLEOTIDE SEQUENCE [LARGE SCALE GENOMIC DNA]</scope>
    <source>
        <strain evidence="4 5">HYN0048</strain>
    </source>
</reference>
<dbReference type="InterPro" id="IPR050570">
    <property type="entry name" value="Cell_wall_metabolism_enzyme"/>
</dbReference>
<evidence type="ECO:0000313" key="5">
    <source>
        <dbReference type="Proteomes" id="UP000244193"/>
    </source>
</evidence>
<dbReference type="Pfam" id="PF01551">
    <property type="entry name" value="Peptidase_M23"/>
    <property type="match status" value="1"/>
</dbReference>
<dbReference type="CDD" id="cd12797">
    <property type="entry name" value="M23_peptidase"/>
    <property type="match status" value="1"/>
</dbReference>
<evidence type="ECO:0000259" key="3">
    <source>
        <dbReference type="Pfam" id="PF01551"/>
    </source>
</evidence>
<dbReference type="InterPro" id="IPR011055">
    <property type="entry name" value="Dup_hybrid_motif"/>
</dbReference>
<dbReference type="GO" id="GO:0004222">
    <property type="term" value="F:metalloendopeptidase activity"/>
    <property type="evidence" value="ECO:0007669"/>
    <property type="project" value="TreeGrafter"/>
</dbReference>
<dbReference type="Gene3D" id="2.70.70.10">
    <property type="entry name" value="Glucose Permease (Domain IIA)"/>
    <property type="match status" value="1"/>
</dbReference>
<dbReference type="Proteomes" id="UP000244193">
    <property type="component" value="Chromosome"/>
</dbReference>
<protein>
    <submittedName>
        <fullName evidence="4">Peptidase M23</fullName>
    </submittedName>
</protein>
<dbReference type="PANTHER" id="PTHR21666:SF289">
    <property type="entry name" value="L-ALA--D-GLU ENDOPEPTIDASE"/>
    <property type="match status" value="1"/>
</dbReference>
<dbReference type="SUPFAM" id="SSF51261">
    <property type="entry name" value="Duplicated hybrid motif"/>
    <property type="match status" value="1"/>
</dbReference>
<keyword evidence="2" id="KW-0812">Transmembrane</keyword>
<gene>
    <name evidence="4" type="ORF">HYN48_03725</name>
</gene>
<sequence length="289" mass="32149">MSKKRLKRQRIKNKLFTKNRLVILNEDTFEEIFSLRLTLMNVFVVATVGAVLIIFVTTYIIAFTPLREYIPGYASSKLKKDATELALKSDSLTNALRKNEAYISSIRKILTGDVDYARLNKDSITAAETVDVSKLDMEPGGEDLKLRREVAQEDKYNLFEQASSKAGAVLFSPVKGIVTEPYSVRNRHYAVDIALAKNTPIKSVASGSVIFADWTPTNGNVILLRHNDGLISVYKHCESLTAEQGDKVKTGEVIAIAGSSGEQSTGIHLHFELWKDGYPIDPSQFIAFE</sequence>
<proteinExistence type="predicted"/>
<evidence type="ECO:0000313" key="4">
    <source>
        <dbReference type="EMBL" id="AWA29268.1"/>
    </source>
</evidence>
<keyword evidence="5" id="KW-1185">Reference proteome</keyword>
<dbReference type="OrthoDB" id="9814377at2"/>
<keyword evidence="2" id="KW-0472">Membrane</keyword>
<dbReference type="RefSeq" id="WP_108369853.1">
    <property type="nucleotide sequence ID" value="NZ_CP028811.1"/>
</dbReference>
<dbReference type="AlphaFoldDB" id="A0A2S0RDD5"/>
<evidence type="ECO:0000256" key="1">
    <source>
        <dbReference type="ARBA" id="ARBA00022729"/>
    </source>
</evidence>
<dbReference type="PANTHER" id="PTHR21666">
    <property type="entry name" value="PEPTIDASE-RELATED"/>
    <property type="match status" value="1"/>
</dbReference>
<organism evidence="4 5">
    <name type="scientific">Flavobacterium magnum</name>
    <dbReference type="NCBI Taxonomy" id="2162713"/>
    <lineage>
        <taxon>Bacteria</taxon>
        <taxon>Pseudomonadati</taxon>
        <taxon>Bacteroidota</taxon>
        <taxon>Flavobacteriia</taxon>
        <taxon>Flavobacteriales</taxon>
        <taxon>Flavobacteriaceae</taxon>
        <taxon>Flavobacterium</taxon>
    </lineage>
</organism>
<keyword evidence="2" id="KW-1133">Transmembrane helix</keyword>
<feature type="domain" description="M23ase beta-sheet core" evidence="3">
    <location>
        <begin position="187"/>
        <end position="282"/>
    </location>
</feature>
<name>A0A2S0RDD5_9FLAO</name>